<organism evidence="1 2">
    <name type="scientific">Nocardia thailandica</name>
    <dbReference type="NCBI Taxonomy" id="257275"/>
    <lineage>
        <taxon>Bacteria</taxon>
        <taxon>Bacillati</taxon>
        <taxon>Actinomycetota</taxon>
        <taxon>Actinomycetes</taxon>
        <taxon>Mycobacteriales</taxon>
        <taxon>Nocardiaceae</taxon>
        <taxon>Nocardia</taxon>
    </lineage>
</organism>
<evidence type="ECO:0000313" key="2">
    <source>
        <dbReference type="Proteomes" id="UP001601444"/>
    </source>
</evidence>
<keyword evidence="2" id="KW-1185">Reference proteome</keyword>
<evidence type="ECO:0000313" key="1">
    <source>
        <dbReference type="EMBL" id="MFF0544772.1"/>
    </source>
</evidence>
<protein>
    <submittedName>
        <fullName evidence="1">Uncharacterized protein</fullName>
    </submittedName>
</protein>
<accession>A0ABW6PR01</accession>
<gene>
    <name evidence="1" type="ORF">ACFYTF_18240</name>
</gene>
<reference evidence="1 2" key="1">
    <citation type="submission" date="2024-10" db="EMBL/GenBank/DDBJ databases">
        <title>The Natural Products Discovery Center: Release of the First 8490 Sequenced Strains for Exploring Actinobacteria Biosynthetic Diversity.</title>
        <authorList>
            <person name="Kalkreuter E."/>
            <person name="Kautsar S.A."/>
            <person name="Yang D."/>
            <person name="Bader C.D."/>
            <person name="Teijaro C.N."/>
            <person name="Fluegel L."/>
            <person name="Davis C.M."/>
            <person name="Simpson J.R."/>
            <person name="Lauterbach L."/>
            <person name="Steele A.D."/>
            <person name="Gui C."/>
            <person name="Meng S."/>
            <person name="Li G."/>
            <person name="Viehrig K."/>
            <person name="Ye F."/>
            <person name="Su P."/>
            <person name="Kiefer A.F."/>
            <person name="Nichols A."/>
            <person name="Cepeda A.J."/>
            <person name="Yan W."/>
            <person name="Fan B."/>
            <person name="Jiang Y."/>
            <person name="Adhikari A."/>
            <person name="Zheng C.-J."/>
            <person name="Schuster L."/>
            <person name="Cowan T.M."/>
            <person name="Smanski M.J."/>
            <person name="Chevrette M.G."/>
            <person name="De Carvalho L.P.S."/>
            <person name="Shen B."/>
        </authorList>
    </citation>
    <scope>NUCLEOTIDE SEQUENCE [LARGE SCALE GENOMIC DNA]</scope>
    <source>
        <strain evidence="1 2">NPDC004045</strain>
    </source>
</reference>
<proteinExistence type="predicted"/>
<name>A0ABW6PR01_9NOCA</name>
<dbReference type="RefSeq" id="WP_387701273.1">
    <property type="nucleotide sequence ID" value="NZ_JBIAMX010000010.1"/>
</dbReference>
<comment type="caution">
    <text evidence="1">The sequence shown here is derived from an EMBL/GenBank/DDBJ whole genome shotgun (WGS) entry which is preliminary data.</text>
</comment>
<dbReference type="EMBL" id="JBIAMX010000010">
    <property type="protein sequence ID" value="MFF0544772.1"/>
    <property type="molecule type" value="Genomic_DNA"/>
</dbReference>
<sequence>MLEAAIADWARSGIGREAQIRFETDPPGSTTPETVSGEVRLIDGNGNVYRHLPVYFSNRGGNSFERRTYGIELGDFNAYTGDHT</sequence>
<dbReference type="Proteomes" id="UP001601444">
    <property type="component" value="Unassembled WGS sequence"/>
</dbReference>